<dbReference type="SUPFAM" id="SSF48726">
    <property type="entry name" value="Immunoglobulin"/>
    <property type="match status" value="1"/>
</dbReference>
<proteinExistence type="predicted"/>
<dbReference type="InterPro" id="IPR013783">
    <property type="entry name" value="Ig-like_fold"/>
</dbReference>
<organism evidence="2 3">
    <name type="scientific">Mytilus edulis</name>
    <name type="common">Blue mussel</name>
    <dbReference type="NCBI Taxonomy" id="6550"/>
    <lineage>
        <taxon>Eukaryota</taxon>
        <taxon>Metazoa</taxon>
        <taxon>Spiralia</taxon>
        <taxon>Lophotrochozoa</taxon>
        <taxon>Mollusca</taxon>
        <taxon>Bivalvia</taxon>
        <taxon>Autobranchia</taxon>
        <taxon>Pteriomorphia</taxon>
        <taxon>Mytilida</taxon>
        <taxon>Mytiloidea</taxon>
        <taxon>Mytilidae</taxon>
        <taxon>Mytilinae</taxon>
        <taxon>Mytilus</taxon>
    </lineage>
</organism>
<name>A0A8S3QHF7_MYTED</name>
<dbReference type="AlphaFoldDB" id="A0A8S3QHF7"/>
<evidence type="ECO:0000313" key="3">
    <source>
        <dbReference type="Proteomes" id="UP000683360"/>
    </source>
</evidence>
<sequence>MEKNHRADLHIRFCRSHQQSNSIIGIKVLHQVPHKSACACCKKTLTPKRNRLLSQMKHSPASLSSNDNTASRRPEDDDTTILNNFKKRFKILKNFLWLLIFYLLSENASDIFGTQSHYVNESTVDILYQRNHVSLMEHDEMFQCCVVWKLSHTPAVFGTKVRLQCTFCNNVPCCNAFTRKWTKGTNYDLIVMNSVSLNSAKYEEYLNISTRTSTLTIKNFKEEDVNIPYECTYGFDTDSKVLTLNSTDFEYGKIQFESPTGELTLKRKEDNLL</sequence>
<protein>
    <submittedName>
        <fullName evidence="2">Uncharacterized protein</fullName>
    </submittedName>
</protein>
<dbReference type="EMBL" id="CAJPWZ010000482">
    <property type="protein sequence ID" value="CAG2194491.1"/>
    <property type="molecule type" value="Genomic_DNA"/>
</dbReference>
<feature type="compositionally biased region" description="Polar residues" evidence="1">
    <location>
        <begin position="56"/>
        <end position="69"/>
    </location>
</feature>
<dbReference type="Proteomes" id="UP000683360">
    <property type="component" value="Unassembled WGS sequence"/>
</dbReference>
<evidence type="ECO:0000313" key="2">
    <source>
        <dbReference type="EMBL" id="CAG2194491.1"/>
    </source>
</evidence>
<evidence type="ECO:0000256" key="1">
    <source>
        <dbReference type="SAM" id="MobiDB-lite"/>
    </source>
</evidence>
<comment type="caution">
    <text evidence="2">The sequence shown here is derived from an EMBL/GenBank/DDBJ whole genome shotgun (WGS) entry which is preliminary data.</text>
</comment>
<dbReference type="Gene3D" id="2.60.40.10">
    <property type="entry name" value="Immunoglobulins"/>
    <property type="match status" value="1"/>
</dbReference>
<reference evidence="2" key="1">
    <citation type="submission" date="2021-03" db="EMBL/GenBank/DDBJ databases">
        <authorList>
            <person name="Bekaert M."/>
        </authorList>
    </citation>
    <scope>NUCLEOTIDE SEQUENCE</scope>
</reference>
<gene>
    <name evidence="2" type="ORF">MEDL_9516</name>
</gene>
<keyword evidence="3" id="KW-1185">Reference proteome</keyword>
<dbReference type="InterPro" id="IPR036179">
    <property type="entry name" value="Ig-like_dom_sf"/>
</dbReference>
<feature type="region of interest" description="Disordered" evidence="1">
    <location>
        <begin position="56"/>
        <end position="77"/>
    </location>
</feature>
<accession>A0A8S3QHF7</accession>